<evidence type="ECO:0000313" key="5">
    <source>
        <dbReference type="Proteomes" id="UP000070366"/>
    </source>
</evidence>
<feature type="domain" description="ABC1 atypical kinase-like" evidence="3">
    <location>
        <begin position="83"/>
        <end position="328"/>
    </location>
</feature>
<dbReference type="InterPro" id="IPR011009">
    <property type="entry name" value="Kinase-like_dom_sf"/>
</dbReference>
<dbReference type="InterPro" id="IPR050154">
    <property type="entry name" value="UbiB_kinase"/>
</dbReference>
<dbReference type="AlphaFoldDB" id="A0A136Q6X3"/>
<dbReference type="PANTHER" id="PTHR10566:SF113">
    <property type="entry name" value="PROTEIN ACTIVITY OF BC1 COMPLEX KINASE 7, CHLOROPLASTIC"/>
    <property type="match status" value="1"/>
</dbReference>
<reference evidence="4 5" key="1">
    <citation type="submission" date="2016-02" db="EMBL/GenBank/DDBJ databases">
        <authorList>
            <person name="Wen L."/>
            <person name="He K."/>
            <person name="Yang H."/>
        </authorList>
    </citation>
    <scope>NUCLEOTIDE SEQUENCE [LARGE SCALE GENOMIC DNA]</scope>
    <source>
        <strain evidence="4 5">DSM 22607</strain>
    </source>
</reference>
<evidence type="ECO:0000256" key="1">
    <source>
        <dbReference type="ARBA" id="ARBA00009670"/>
    </source>
</evidence>
<name>A0A136Q6X3_9FIRM</name>
<dbReference type="InterPro" id="IPR004147">
    <property type="entry name" value="ABC1_dom"/>
</dbReference>
<evidence type="ECO:0000256" key="2">
    <source>
        <dbReference type="SAM" id="Phobius"/>
    </source>
</evidence>
<dbReference type="STRING" id="626937.HMPREF3293_00806"/>
<proteinExistence type="inferred from homology"/>
<organism evidence="4 5">
    <name type="scientific">Christensenella minuta</name>
    <dbReference type="NCBI Taxonomy" id="626937"/>
    <lineage>
        <taxon>Bacteria</taxon>
        <taxon>Bacillati</taxon>
        <taxon>Bacillota</taxon>
        <taxon>Clostridia</taxon>
        <taxon>Christensenellales</taxon>
        <taxon>Christensenellaceae</taxon>
        <taxon>Christensenella</taxon>
    </lineage>
</organism>
<feature type="transmembrane region" description="Helical" evidence="2">
    <location>
        <begin position="488"/>
        <end position="510"/>
    </location>
</feature>
<dbReference type="KEGG" id="cmiu:B1H56_14225"/>
<gene>
    <name evidence="4" type="ORF">HMPREF3293_00806</name>
</gene>
<feature type="transmembrane region" description="Helical" evidence="2">
    <location>
        <begin position="522"/>
        <end position="547"/>
    </location>
</feature>
<dbReference type="RefSeq" id="WP_066739706.1">
    <property type="nucleotide sequence ID" value="NZ_CABMOF010000012.1"/>
</dbReference>
<dbReference type="OrthoDB" id="9795390at2"/>
<comment type="caution">
    <text evidence="4">The sequence shown here is derived from an EMBL/GenBank/DDBJ whole genome shotgun (WGS) entry which is preliminary data.</text>
</comment>
<dbReference type="Proteomes" id="UP000070366">
    <property type="component" value="Unassembled WGS sequence"/>
</dbReference>
<keyword evidence="2" id="KW-1133">Transmembrane helix</keyword>
<dbReference type="CDD" id="cd05121">
    <property type="entry name" value="ABC1_ADCK3-like"/>
    <property type="match status" value="1"/>
</dbReference>
<sequence>MQRYREILSAFNRNGLGFLFVKSTLSKNPQKIFEQEQKHNMPSVGERIRRMCEELGPTFVKLGQILSTRTDIVTENVAKQLQKLQDSVAPFSYEEARDVIETELGDTIGHLFAEFDATPVASASVSQVYRAKLFSGPEVAVKVQRPHIRENIETDLGILERLARLVDKYSKYGQLYDFSGMVAEFRRVMEQEIDFTKEGENTDFFRESVHDQRHIRVPKIRWVYTTPKVLTMDFVGGVKIDDIPALTAAGADRAQIAYDFTNSLITQILENGVFHADPHPGNVFVVDGKYVEFIDLGMVGTINSRFRRELNDFVLGIATRNTLKIAQSITEMDAADADVNMDSFEKSLEVLLDEYLYVPLSDVNIAKVFSSVFSLAGKYKMKIPREFTLVAKSLGTAQAIIEGLDPSVNILKIAEKTVRGLLANRYKTAEFKNEIQSYALDWIDVTKKVPSALLTFLHKLKKNDYSLELKVRDLDRMEKNIERMFNRISFAVVLLAVCIVMAGVIISAGYSNFGKTDVDIMSLSTLAIVVGLLISVIIVIGIIVSIVRSDREKRKK</sequence>
<dbReference type="SUPFAM" id="SSF56112">
    <property type="entry name" value="Protein kinase-like (PK-like)"/>
    <property type="match status" value="1"/>
</dbReference>
<evidence type="ECO:0000313" key="4">
    <source>
        <dbReference type="EMBL" id="KXK66400.1"/>
    </source>
</evidence>
<keyword evidence="2" id="KW-0472">Membrane</keyword>
<accession>A0A136Q6X3</accession>
<keyword evidence="5" id="KW-1185">Reference proteome</keyword>
<comment type="similarity">
    <text evidence="1">Belongs to the protein kinase superfamily. ADCK protein kinase family.</text>
</comment>
<protein>
    <submittedName>
        <fullName evidence="4">ABC1 family protein</fullName>
    </submittedName>
</protein>
<dbReference type="EMBL" id="LSZW01000046">
    <property type="protein sequence ID" value="KXK66400.1"/>
    <property type="molecule type" value="Genomic_DNA"/>
</dbReference>
<evidence type="ECO:0000259" key="3">
    <source>
        <dbReference type="Pfam" id="PF03109"/>
    </source>
</evidence>
<dbReference type="PANTHER" id="PTHR10566">
    <property type="entry name" value="CHAPERONE-ACTIVITY OF BC1 COMPLEX CABC1 -RELATED"/>
    <property type="match status" value="1"/>
</dbReference>
<keyword evidence="2" id="KW-0812">Transmembrane</keyword>
<dbReference type="Pfam" id="PF03109">
    <property type="entry name" value="ABC1"/>
    <property type="match status" value="1"/>
</dbReference>